<dbReference type="PATRIC" id="fig|1139996.3.peg.1470"/>
<evidence type="ECO:0000313" key="3">
    <source>
        <dbReference type="Proteomes" id="UP000014136"/>
    </source>
</evidence>
<dbReference type="InterPro" id="IPR052712">
    <property type="entry name" value="Acid_resist_chaperone_HdeD"/>
</dbReference>
<dbReference type="HOGENOM" id="CLU_091585_7_0_9"/>
<feature type="transmembrane region" description="Helical" evidence="1">
    <location>
        <begin position="155"/>
        <end position="175"/>
    </location>
</feature>
<keyword evidence="1" id="KW-1133">Transmembrane helix</keyword>
<name>S0J7T0_9ENTE</name>
<reference evidence="2 3" key="1">
    <citation type="submission" date="2013-03" db="EMBL/GenBank/DDBJ databases">
        <title>The Genome Sequence of Enterococcus saccharolyticus ATCC_43076 (Illumina only assembly).</title>
        <authorList>
            <consortium name="The Broad Institute Genomics Platform"/>
            <consortium name="The Broad Institute Genome Sequencing Center for Infectious Disease"/>
            <person name="Earl A."/>
            <person name="Russ C."/>
            <person name="Gilmore M."/>
            <person name="Surin D."/>
            <person name="Walker B."/>
            <person name="Young S."/>
            <person name="Zeng Q."/>
            <person name="Gargeya S."/>
            <person name="Fitzgerald M."/>
            <person name="Haas B."/>
            <person name="Abouelleil A."/>
            <person name="Allen A.W."/>
            <person name="Alvarado L."/>
            <person name="Arachchi H.M."/>
            <person name="Berlin A.M."/>
            <person name="Chapman S.B."/>
            <person name="Gainer-Dewar J."/>
            <person name="Goldberg J."/>
            <person name="Griggs A."/>
            <person name="Gujja S."/>
            <person name="Hansen M."/>
            <person name="Howarth C."/>
            <person name="Imamovic A."/>
            <person name="Ireland A."/>
            <person name="Larimer J."/>
            <person name="McCowan C."/>
            <person name="Murphy C."/>
            <person name="Pearson M."/>
            <person name="Poon T.W."/>
            <person name="Priest M."/>
            <person name="Roberts A."/>
            <person name="Saif S."/>
            <person name="Shea T."/>
            <person name="Sisk P."/>
            <person name="Sykes S."/>
            <person name="Wortman J."/>
            <person name="Nusbaum C."/>
            <person name="Birren B."/>
        </authorList>
    </citation>
    <scope>NUCLEOTIDE SEQUENCE [LARGE SCALE GENOMIC DNA]</scope>
    <source>
        <strain evidence="2 3">ATCC 43076</strain>
    </source>
</reference>
<keyword evidence="1" id="KW-0472">Membrane</keyword>
<sequence length="180" mass="20386">MKERVNTYEKNRFDWSSLILGVLFLIVSLMAFQNPGSSLVAIVNYFAIKAIINGITSIFIRNQVKQVTGFKATALLILGILEVVLGIVLMFNLHVGIMALAYVFAMWFVIDSVRNLFMLSEARLISTAYYWFSIIVNIIGIFIGFSLFFDPIVSMLTLSFLVGFYLMLMGIFYVVRAFAK</sequence>
<accession>S0J7T0</accession>
<gene>
    <name evidence="2" type="ORF">OMQ_01486</name>
</gene>
<keyword evidence="3" id="KW-1185">Reference proteome</keyword>
<dbReference type="RefSeq" id="WP_016175281.1">
    <property type="nucleotide sequence ID" value="NZ_KE136389.1"/>
</dbReference>
<proteinExistence type="predicted"/>
<protein>
    <recommendedName>
        <fullName evidence="4">Acid-resistance membrane protein</fullName>
    </recommendedName>
</protein>
<organism evidence="2 3">
    <name type="scientific">Enterococcus saccharolyticus subsp. saccharolyticus ATCC 43076</name>
    <dbReference type="NCBI Taxonomy" id="1139996"/>
    <lineage>
        <taxon>Bacteria</taxon>
        <taxon>Bacillati</taxon>
        <taxon>Bacillota</taxon>
        <taxon>Bacilli</taxon>
        <taxon>Lactobacillales</taxon>
        <taxon>Enterococcaceae</taxon>
        <taxon>Enterococcus</taxon>
    </lineage>
</organism>
<evidence type="ECO:0000313" key="2">
    <source>
        <dbReference type="EMBL" id="EOT28964.1"/>
    </source>
</evidence>
<keyword evidence="1" id="KW-0812">Transmembrane</keyword>
<feature type="transmembrane region" description="Helical" evidence="1">
    <location>
        <begin position="129"/>
        <end position="149"/>
    </location>
</feature>
<evidence type="ECO:0000256" key="1">
    <source>
        <dbReference type="SAM" id="Phobius"/>
    </source>
</evidence>
<dbReference type="eggNOG" id="COG3247">
    <property type="taxonomic scope" value="Bacteria"/>
</dbReference>
<dbReference type="InterPro" id="IPR005325">
    <property type="entry name" value="DUF308_memb"/>
</dbReference>
<feature type="transmembrane region" description="Helical" evidence="1">
    <location>
        <begin position="97"/>
        <end position="117"/>
    </location>
</feature>
<dbReference type="OrthoDB" id="2456403at2"/>
<dbReference type="STRING" id="41997.RV16_GL001736"/>
<dbReference type="PANTHER" id="PTHR34989:SF1">
    <property type="entry name" value="PROTEIN HDED"/>
    <property type="match status" value="1"/>
</dbReference>
<feature type="transmembrane region" description="Helical" evidence="1">
    <location>
        <begin position="12"/>
        <end position="32"/>
    </location>
</feature>
<dbReference type="GO" id="GO:0005886">
    <property type="term" value="C:plasma membrane"/>
    <property type="evidence" value="ECO:0007669"/>
    <property type="project" value="TreeGrafter"/>
</dbReference>
<dbReference type="EMBL" id="AHYT01000005">
    <property type="protein sequence ID" value="EOT28964.1"/>
    <property type="molecule type" value="Genomic_DNA"/>
</dbReference>
<comment type="caution">
    <text evidence="2">The sequence shown here is derived from an EMBL/GenBank/DDBJ whole genome shotgun (WGS) entry which is preliminary data.</text>
</comment>
<evidence type="ECO:0008006" key="4">
    <source>
        <dbReference type="Google" id="ProtNLM"/>
    </source>
</evidence>
<dbReference type="PANTHER" id="PTHR34989">
    <property type="entry name" value="PROTEIN HDED"/>
    <property type="match status" value="1"/>
</dbReference>
<feature type="transmembrane region" description="Helical" evidence="1">
    <location>
        <begin position="38"/>
        <end position="60"/>
    </location>
</feature>
<dbReference type="Proteomes" id="UP000014136">
    <property type="component" value="Unassembled WGS sequence"/>
</dbReference>
<dbReference type="AlphaFoldDB" id="S0J7T0"/>
<feature type="transmembrane region" description="Helical" evidence="1">
    <location>
        <begin position="72"/>
        <end position="91"/>
    </location>
</feature>
<dbReference type="Pfam" id="PF03729">
    <property type="entry name" value="DUF308"/>
    <property type="match status" value="2"/>
</dbReference>